<gene>
    <name evidence="1" type="ORF">ABT39_MTgene5706</name>
</gene>
<comment type="caution">
    <text evidence="1">The sequence shown here is derived from an EMBL/GenBank/DDBJ whole genome shotgun (WGS) entry which is preliminary data.</text>
</comment>
<accession>A0A101LY85</accession>
<dbReference type="AlphaFoldDB" id="A0A101LY85"/>
<keyword evidence="1" id="KW-0496">Mitochondrion</keyword>
<geneLocation type="mitochondrion" evidence="1"/>
<proteinExistence type="predicted"/>
<evidence type="ECO:0008006" key="2">
    <source>
        <dbReference type="Google" id="ProtNLM"/>
    </source>
</evidence>
<organism evidence="1">
    <name type="scientific">Picea glauca</name>
    <name type="common">White spruce</name>
    <name type="synonym">Pinus glauca</name>
    <dbReference type="NCBI Taxonomy" id="3330"/>
    <lineage>
        <taxon>Eukaryota</taxon>
        <taxon>Viridiplantae</taxon>
        <taxon>Streptophyta</taxon>
        <taxon>Embryophyta</taxon>
        <taxon>Tracheophyta</taxon>
        <taxon>Spermatophyta</taxon>
        <taxon>Pinopsida</taxon>
        <taxon>Pinidae</taxon>
        <taxon>Conifers I</taxon>
        <taxon>Pinales</taxon>
        <taxon>Pinaceae</taxon>
        <taxon>Picea</taxon>
    </lineage>
</organism>
<sequence length="76" mass="8633">MAGTSGGSFPRYPEFWGKGDEDVEQHWYLCEAIWRSRATPEASKLVEFQTTLRGRALRWYIQFVDPPAGGETSYSG</sequence>
<evidence type="ECO:0000313" key="1">
    <source>
        <dbReference type="EMBL" id="KUM47520.1"/>
    </source>
</evidence>
<name>A0A101LY85_PICGL</name>
<dbReference type="EMBL" id="LKAM01000007">
    <property type="protein sequence ID" value="KUM47520.1"/>
    <property type="molecule type" value="Genomic_DNA"/>
</dbReference>
<reference evidence="1" key="1">
    <citation type="journal article" date="2015" name="Genome Biol. Evol.">
        <title>Organellar Genomes of White Spruce (Picea glauca): Assembly and Annotation.</title>
        <authorList>
            <person name="Jackman S.D."/>
            <person name="Warren R.L."/>
            <person name="Gibb E.A."/>
            <person name="Vandervalk B.P."/>
            <person name="Mohamadi H."/>
            <person name="Chu J."/>
            <person name="Raymond A."/>
            <person name="Pleasance S."/>
            <person name="Coope R."/>
            <person name="Wildung M.R."/>
            <person name="Ritland C.E."/>
            <person name="Bousquet J."/>
            <person name="Jones S.J."/>
            <person name="Bohlmann J."/>
            <person name="Birol I."/>
        </authorList>
    </citation>
    <scope>NUCLEOTIDE SEQUENCE [LARGE SCALE GENOMIC DNA]</scope>
    <source>
        <tissue evidence="1">Flushing bud</tissue>
    </source>
</reference>
<protein>
    <recommendedName>
        <fullName evidence="2">Retrotransposon gag domain-containing protein</fullName>
    </recommendedName>
</protein>